<evidence type="ECO:0000313" key="2">
    <source>
        <dbReference type="Proteomes" id="UP000663848"/>
    </source>
</evidence>
<comment type="caution">
    <text evidence="1">The sequence shown here is derived from an EMBL/GenBank/DDBJ whole genome shotgun (WGS) entry which is preliminary data.</text>
</comment>
<organism evidence="1 2">
    <name type="scientific">Rotaria socialis</name>
    <dbReference type="NCBI Taxonomy" id="392032"/>
    <lineage>
        <taxon>Eukaryota</taxon>
        <taxon>Metazoa</taxon>
        <taxon>Spiralia</taxon>
        <taxon>Gnathifera</taxon>
        <taxon>Rotifera</taxon>
        <taxon>Eurotatoria</taxon>
        <taxon>Bdelloidea</taxon>
        <taxon>Philodinida</taxon>
        <taxon>Philodinidae</taxon>
        <taxon>Rotaria</taxon>
    </lineage>
</organism>
<accession>A0A821YSU3</accession>
<dbReference type="AlphaFoldDB" id="A0A821YSU3"/>
<reference evidence="1" key="1">
    <citation type="submission" date="2021-02" db="EMBL/GenBank/DDBJ databases">
        <authorList>
            <person name="Nowell W R."/>
        </authorList>
    </citation>
    <scope>NUCLEOTIDE SEQUENCE</scope>
</reference>
<sequence>KTFSVGTGSMTLGRVRKFSTGLSNTQRAFDDDIDDFEIDENDFDGNFPVINNAPFHSQQRPSSVHQSNYNKNTNTYYTPQLKRKRIHDQVASSSHDSFTDLLNAFQNTLNEMNRKIDLMNQREVVFEKKFENVEKSLSGLSRKVNKNPTLGEPPRELPVIDHGGRNLFSGPIGSTPAHLMKRLINELFTKEEMMAREHEKTNERTEKIKKAVKLHFFQNDDIQVASFWDYEGKVIRQNQRRGTIFRNKLFAEDDA</sequence>
<dbReference type="EMBL" id="CAJOBR010024086">
    <property type="protein sequence ID" value="CAF4958988.1"/>
    <property type="molecule type" value="Genomic_DNA"/>
</dbReference>
<protein>
    <submittedName>
        <fullName evidence="1">Uncharacterized protein</fullName>
    </submittedName>
</protein>
<proteinExistence type="predicted"/>
<feature type="non-terminal residue" evidence="1">
    <location>
        <position position="1"/>
    </location>
</feature>
<dbReference type="Proteomes" id="UP000663848">
    <property type="component" value="Unassembled WGS sequence"/>
</dbReference>
<evidence type="ECO:0000313" key="1">
    <source>
        <dbReference type="EMBL" id="CAF4958988.1"/>
    </source>
</evidence>
<gene>
    <name evidence="1" type="ORF">QYT958_LOCUS34098</name>
</gene>
<name>A0A821YSU3_9BILA</name>